<dbReference type="SMART" id="SM00248">
    <property type="entry name" value="ANK"/>
    <property type="match status" value="4"/>
</dbReference>
<evidence type="ECO:0000313" key="13">
    <source>
        <dbReference type="Proteomes" id="UP000320333"/>
    </source>
</evidence>
<dbReference type="GO" id="GO:0005262">
    <property type="term" value="F:calcium channel activity"/>
    <property type="evidence" value="ECO:0007669"/>
    <property type="project" value="TreeGrafter"/>
</dbReference>
<organism evidence="12 13">
    <name type="scientific">Chytriomyces confervae</name>
    <dbReference type="NCBI Taxonomy" id="246404"/>
    <lineage>
        <taxon>Eukaryota</taxon>
        <taxon>Fungi</taxon>
        <taxon>Fungi incertae sedis</taxon>
        <taxon>Chytridiomycota</taxon>
        <taxon>Chytridiomycota incertae sedis</taxon>
        <taxon>Chytridiomycetes</taxon>
        <taxon>Chytridiales</taxon>
        <taxon>Chytriomycetaceae</taxon>
        <taxon>Chytriomyces</taxon>
    </lineage>
</organism>
<evidence type="ECO:0000256" key="10">
    <source>
        <dbReference type="SAM" id="MobiDB-lite"/>
    </source>
</evidence>
<feature type="transmembrane region" description="Helical" evidence="11">
    <location>
        <begin position="511"/>
        <end position="528"/>
    </location>
</feature>
<feature type="transmembrane region" description="Helical" evidence="11">
    <location>
        <begin position="432"/>
        <end position="454"/>
    </location>
</feature>
<dbReference type="InterPro" id="IPR036770">
    <property type="entry name" value="Ankyrin_rpt-contain_sf"/>
</dbReference>
<evidence type="ECO:0000256" key="2">
    <source>
        <dbReference type="ARBA" id="ARBA00022448"/>
    </source>
</evidence>
<keyword evidence="11" id="KW-1133">Transmembrane helix</keyword>
<dbReference type="Pfam" id="PF12796">
    <property type="entry name" value="Ank_2"/>
    <property type="match status" value="1"/>
</dbReference>
<keyword evidence="6" id="KW-0106">Calcium</keyword>
<dbReference type="PANTHER" id="PTHR10582:SF2">
    <property type="entry name" value="INACTIVE"/>
    <property type="match status" value="1"/>
</dbReference>
<keyword evidence="9" id="KW-0040">ANK repeat</keyword>
<dbReference type="STRING" id="246404.A0A507FKR0"/>
<feature type="transmembrane region" description="Helical" evidence="11">
    <location>
        <begin position="389"/>
        <end position="412"/>
    </location>
</feature>
<keyword evidence="11" id="KW-0472">Membrane</keyword>
<evidence type="ECO:0000256" key="8">
    <source>
        <dbReference type="ARBA" id="ARBA00023303"/>
    </source>
</evidence>
<evidence type="ECO:0000256" key="1">
    <source>
        <dbReference type="ARBA" id="ARBA00004651"/>
    </source>
</evidence>
<evidence type="ECO:0000256" key="6">
    <source>
        <dbReference type="ARBA" id="ARBA00022837"/>
    </source>
</evidence>
<dbReference type="InterPro" id="IPR002110">
    <property type="entry name" value="Ankyrin_rpt"/>
</dbReference>
<comment type="caution">
    <text evidence="12">The sequence shown here is derived from an EMBL/GenBank/DDBJ whole genome shotgun (WGS) entry which is preliminary data.</text>
</comment>
<feature type="region of interest" description="Disordered" evidence="10">
    <location>
        <begin position="1"/>
        <end position="49"/>
    </location>
</feature>
<keyword evidence="4" id="KW-0109">Calcium transport</keyword>
<dbReference type="PANTHER" id="PTHR10582">
    <property type="entry name" value="TRANSIENT RECEPTOR POTENTIAL ION CHANNEL PROTEIN"/>
    <property type="match status" value="1"/>
</dbReference>
<evidence type="ECO:0000256" key="4">
    <source>
        <dbReference type="ARBA" id="ARBA00022568"/>
    </source>
</evidence>
<dbReference type="SUPFAM" id="SSF48403">
    <property type="entry name" value="Ankyrin repeat"/>
    <property type="match status" value="1"/>
</dbReference>
<protein>
    <submittedName>
        <fullName evidence="12">Uncharacterized protein</fullName>
    </submittedName>
</protein>
<dbReference type="GO" id="GO:0098703">
    <property type="term" value="P:calcium ion import across plasma membrane"/>
    <property type="evidence" value="ECO:0007669"/>
    <property type="project" value="TreeGrafter"/>
</dbReference>
<feature type="transmembrane region" description="Helical" evidence="11">
    <location>
        <begin position="549"/>
        <end position="571"/>
    </location>
</feature>
<evidence type="ECO:0000256" key="11">
    <source>
        <dbReference type="SAM" id="Phobius"/>
    </source>
</evidence>
<dbReference type="OrthoDB" id="2142870at2759"/>
<feature type="transmembrane region" description="Helical" evidence="11">
    <location>
        <begin position="475"/>
        <end position="499"/>
    </location>
</feature>
<accession>A0A507FKR0</accession>
<dbReference type="EMBL" id="QEAP01000060">
    <property type="protein sequence ID" value="TPX76018.1"/>
    <property type="molecule type" value="Genomic_DNA"/>
</dbReference>
<proteinExistence type="predicted"/>
<feature type="repeat" description="ANK" evidence="9">
    <location>
        <begin position="164"/>
        <end position="195"/>
    </location>
</feature>
<dbReference type="Proteomes" id="UP000320333">
    <property type="component" value="Unassembled WGS sequence"/>
</dbReference>
<evidence type="ECO:0000313" key="12">
    <source>
        <dbReference type="EMBL" id="TPX76018.1"/>
    </source>
</evidence>
<keyword evidence="3" id="KW-1003">Cell membrane</keyword>
<keyword evidence="8" id="KW-0407">Ion channel</keyword>
<dbReference type="GO" id="GO:0005886">
    <property type="term" value="C:plasma membrane"/>
    <property type="evidence" value="ECO:0007669"/>
    <property type="project" value="UniProtKB-SubCell"/>
</dbReference>
<keyword evidence="2" id="KW-0813">Transport</keyword>
<dbReference type="PROSITE" id="PS50088">
    <property type="entry name" value="ANK_REPEAT"/>
    <property type="match status" value="1"/>
</dbReference>
<sequence length="802" mass="91205">MSDPQLEVANAINALDPAAVPPSGEEDGESDAATHTQEKPSFDLRTEHVHSNGKAHEFKRFGTRNAFLCMSTQMALFKDGNLWQAVHEGDLENVKKYAMQPFYHGIDENGKPAVAGTRGECERGGEGESILHLAILEMHMSVIEWIVEHVKGLINEVYLKHRYFGKTPLHAAVVASKDNDESIIQLLVENGAEVNGPMVTGTEFLKDEEKGALYCGQTILQFAATTHKFKIVRYLVEQAKADLTIVDIYGNNVLHVMAYHGQFDPDAFDYIKNKNLEQFNAKETSVNLMRSRNKDNLTPFQLGVSRGHANIIERVKELHWEFGFVRTFRIPIDDLDSIQPHKLSESSASRTSKSAIEIAADRKDKVIITHPLFESLLQVKWALYARKKFLIRFVLTALLIASFTVSISLQPFRMDDRRNYFGGAVASTNSHPIVRLVFEIGTLVGVVIMLAGEFKEIKNQKGVYFTGYSRDENAVQWTFSIFVLLIPILRFGVTAAVSVDKWGYILDTENVVFGLAGILGWVYMLYFTKGFERVGPLVLVFTRIIREDFLQWISLYLAVTFGFSAAIFLQMNDTPSTTANELLPVLDWNNYLGSTLWVIRFLFAQCIFDDFRNAKLPAFTEFLFVLYGFMVMVLLLNVLIAKLVETFKEVAKDSKRVWKVQFAHLIVGIDSQMSASERRYWLAHLGWHETNDNGTDGVAARRYFIFTERDIPDPQEPSKKVTETLKLVVAKSDDGHDVEVRPHGKHWVGWSQDLMKSFGQMRRKEKNAWNDHHLRLHSGTEGRFQKVNKMFHEKISGKNKME</sequence>
<keyword evidence="5" id="KW-0677">Repeat</keyword>
<reference evidence="12 13" key="1">
    <citation type="journal article" date="2019" name="Sci. Rep.">
        <title>Comparative genomics of chytrid fungi reveal insights into the obligate biotrophic and pathogenic lifestyle of Synchytrium endobioticum.</title>
        <authorList>
            <person name="van de Vossenberg B.T.L.H."/>
            <person name="Warris S."/>
            <person name="Nguyen H.D.T."/>
            <person name="van Gent-Pelzer M.P.E."/>
            <person name="Joly D.L."/>
            <person name="van de Geest H.C."/>
            <person name="Bonants P.J.M."/>
            <person name="Smith D.S."/>
            <person name="Levesque C.A."/>
            <person name="van der Lee T.A.J."/>
        </authorList>
    </citation>
    <scope>NUCLEOTIDE SEQUENCE [LARGE SCALE GENOMIC DNA]</scope>
    <source>
        <strain evidence="12 13">CBS 675.73</strain>
    </source>
</reference>
<keyword evidence="13" id="KW-1185">Reference proteome</keyword>
<evidence type="ECO:0000256" key="7">
    <source>
        <dbReference type="ARBA" id="ARBA00023065"/>
    </source>
</evidence>
<dbReference type="AlphaFoldDB" id="A0A507FKR0"/>
<feature type="compositionally biased region" description="Basic and acidic residues" evidence="10">
    <location>
        <begin position="36"/>
        <end position="49"/>
    </location>
</feature>
<keyword evidence="11" id="KW-0812">Transmembrane</keyword>
<evidence type="ECO:0000256" key="9">
    <source>
        <dbReference type="PROSITE-ProRule" id="PRU00023"/>
    </source>
</evidence>
<gene>
    <name evidence="12" type="ORF">CcCBS67573_g02704</name>
</gene>
<evidence type="ECO:0000256" key="3">
    <source>
        <dbReference type="ARBA" id="ARBA00022475"/>
    </source>
</evidence>
<dbReference type="InterPro" id="IPR024862">
    <property type="entry name" value="TRPV"/>
</dbReference>
<evidence type="ECO:0000256" key="5">
    <source>
        <dbReference type="ARBA" id="ARBA00022737"/>
    </source>
</evidence>
<dbReference type="PROSITE" id="PS50297">
    <property type="entry name" value="ANK_REP_REGION"/>
    <property type="match status" value="1"/>
</dbReference>
<keyword evidence="7" id="KW-0406">Ion transport</keyword>
<comment type="subcellular location">
    <subcellularLocation>
        <location evidence="1">Cell membrane</location>
        <topology evidence="1">Multi-pass membrane protein</topology>
    </subcellularLocation>
</comment>
<dbReference type="Gene3D" id="1.25.40.20">
    <property type="entry name" value="Ankyrin repeat-containing domain"/>
    <property type="match status" value="1"/>
</dbReference>
<feature type="transmembrane region" description="Helical" evidence="11">
    <location>
        <begin position="623"/>
        <end position="644"/>
    </location>
</feature>
<name>A0A507FKR0_9FUNG</name>